<keyword evidence="8" id="KW-1185">Reference proteome</keyword>
<evidence type="ECO:0000256" key="6">
    <source>
        <dbReference type="SAM" id="MobiDB-lite"/>
    </source>
</evidence>
<evidence type="ECO:0000256" key="4">
    <source>
        <dbReference type="HAMAP-Rule" id="MF_01368"/>
    </source>
</evidence>
<dbReference type="NCBIfam" id="TIGR00059">
    <property type="entry name" value="L17"/>
    <property type="match status" value="1"/>
</dbReference>
<comment type="caution">
    <text evidence="7">The sequence shown here is derived from an EMBL/GenBank/DDBJ whole genome shotgun (WGS) entry which is preliminary data.</text>
</comment>
<dbReference type="SUPFAM" id="SSF64263">
    <property type="entry name" value="Prokaryotic ribosomal protein L17"/>
    <property type="match status" value="1"/>
</dbReference>
<dbReference type="Gene3D" id="3.90.1030.10">
    <property type="entry name" value="Ribosomal protein L17"/>
    <property type="match status" value="1"/>
</dbReference>
<evidence type="ECO:0000256" key="3">
    <source>
        <dbReference type="ARBA" id="ARBA00023274"/>
    </source>
</evidence>
<dbReference type="Pfam" id="PF01196">
    <property type="entry name" value="Ribosomal_L17"/>
    <property type="match status" value="1"/>
</dbReference>
<proteinExistence type="inferred from homology"/>
<comment type="similarity">
    <text evidence="1 4 5">Belongs to the bacterial ribosomal protein bL17 family.</text>
</comment>
<comment type="subunit">
    <text evidence="4">Part of the 50S ribosomal subunit. Contacts protein L32.</text>
</comment>
<dbReference type="PROSITE" id="PS01167">
    <property type="entry name" value="RIBOSOMAL_L17"/>
    <property type="match status" value="1"/>
</dbReference>
<dbReference type="PANTHER" id="PTHR14413">
    <property type="entry name" value="RIBOSOMAL PROTEIN L17"/>
    <property type="match status" value="1"/>
</dbReference>
<dbReference type="InterPro" id="IPR036373">
    <property type="entry name" value="Ribosomal_bL17_sf"/>
</dbReference>
<dbReference type="Proteomes" id="UP000732105">
    <property type="component" value="Unassembled WGS sequence"/>
</dbReference>
<feature type="region of interest" description="Disordered" evidence="6">
    <location>
        <begin position="126"/>
        <end position="179"/>
    </location>
</feature>
<protein>
    <recommendedName>
        <fullName evidence="4">Large ribosomal subunit protein bL17</fullName>
    </recommendedName>
</protein>
<dbReference type="HAMAP" id="MF_01368">
    <property type="entry name" value="Ribosomal_bL17"/>
    <property type="match status" value="1"/>
</dbReference>
<keyword evidence="2 4" id="KW-0689">Ribosomal protein</keyword>
<name>A0ABX1WWR1_9BACT</name>
<feature type="compositionally biased region" description="Basic and acidic residues" evidence="6">
    <location>
        <begin position="152"/>
        <end position="166"/>
    </location>
</feature>
<evidence type="ECO:0000256" key="1">
    <source>
        <dbReference type="ARBA" id="ARBA00008777"/>
    </source>
</evidence>
<evidence type="ECO:0000256" key="2">
    <source>
        <dbReference type="ARBA" id="ARBA00022980"/>
    </source>
</evidence>
<dbReference type="EMBL" id="RZNH01000018">
    <property type="protein sequence ID" value="NOU60519.1"/>
    <property type="molecule type" value="Genomic_DNA"/>
</dbReference>
<gene>
    <name evidence="4" type="primary">rplQ</name>
    <name evidence="7" type="ORF">ELS83_11855</name>
</gene>
<dbReference type="RefSeq" id="WP_171595790.1">
    <property type="nucleotide sequence ID" value="NZ_RZNH01000018.1"/>
</dbReference>
<dbReference type="InterPro" id="IPR000456">
    <property type="entry name" value="Ribosomal_bL17"/>
</dbReference>
<evidence type="ECO:0000313" key="8">
    <source>
        <dbReference type="Proteomes" id="UP000732105"/>
    </source>
</evidence>
<feature type="compositionally biased region" description="Low complexity" evidence="6">
    <location>
        <begin position="141"/>
        <end position="151"/>
    </location>
</feature>
<accession>A0ABX1WWR1</accession>
<dbReference type="GO" id="GO:0005840">
    <property type="term" value="C:ribosome"/>
    <property type="evidence" value="ECO:0007669"/>
    <property type="project" value="UniProtKB-KW"/>
</dbReference>
<evidence type="ECO:0000313" key="7">
    <source>
        <dbReference type="EMBL" id="NOU60519.1"/>
    </source>
</evidence>
<organism evidence="7 8">
    <name type="scientific">Marinifilum caeruleilacunae</name>
    <dbReference type="NCBI Taxonomy" id="2499076"/>
    <lineage>
        <taxon>Bacteria</taxon>
        <taxon>Pseudomonadati</taxon>
        <taxon>Bacteroidota</taxon>
        <taxon>Bacteroidia</taxon>
        <taxon>Marinilabiliales</taxon>
        <taxon>Marinifilaceae</taxon>
    </lineage>
</organism>
<dbReference type="PANTHER" id="PTHR14413:SF16">
    <property type="entry name" value="LARGE RIBOSOMAL SUBUNIT PROTEIN BL17M"/>
    <property type="match status" value="1"/>
</dbReference>
<keyword evidence="3 4" id="KW-0687">Ribonucleoprotein</keyword>
<sequence>MRHRKKFNHLGRKTAHRKAMLANMASSLILHKRISTTTAKAKALKMYVEPLITKSKNDTTHSRRVVFSYLKQKEAVTELFREVSPKITNRNGGYTRILKTGNRLGDNAEMCIVELVDFNETYTTEKKAEAKKSTRRRRGGKSAAKAEGTEAVEAKAEEAAEAKAEEANEAAEETDKKEE</sequence>
<dbReference type="InterPro" id="IPR047859">
    <property type="entry name" value="Ribosomal_bL17_CS"/>
</dbReference>
<reference evidence="7 8" key="1">
    <citation type="submission" date="2018-12" db="EMBL/GenBank/DDBJ databases">
        <title>Marinifilum JC070 sp. nov., a marine bacterium isolated from Yongle Blue Hole in the South China Sea.</title>
        <authorList>
            <person name="Fu T."/>
        </authorList>
    </citation>
    <scope>NUCLEOTIDE SEQUENCE [LARGE SCALE GENOMIC DNA]</scope>
    <source>
        <strain evidence="7 8">JC070</strain>
    </source>
</reference>
<evidence type="ECO:0000256" key="5">
    <source>
        <dbReference type="RuleBase" id="RU000660"/>
    </source>
</evidence>